<evidence type="ECO:0000256" key="4">
    <source>
        <dbReference type="SAM" id="MobiDB-lite"/>
    </source>
</evidence>
<evidence type="ECO:0000256" key="1">
    <source>
        <dbReference type="ARBA" id="ARBA00022448"/>
    </source>
</evidence>
<evidence type="ECO:0000259" key="5">
    <source>
        <dbReference type="PROSITE" id="PS50893"/>
    </source>
</evidence>
<keyword evidence="7" id="KW-1185">Reference proteome</keyword>
<organism evidence="6 7">
    <name type="scientific">Streptomyces prasinopilosus</name>
    <dbReference type="NCBI Taxonomy" id="67344"/>
    <lineage>
        <taxon>Bacteria</taxon>
        <taxon>Bacillati</taxon>
        <taxon>Actinomycetota</taxon>
        <taxon>Actinomycetes</taxon>
        <taxon>Kitasatosporales</taxon>
        <taxon>Streptomycetaceae</taxon>
        <taxon>Streptomyces</taxon>
    </lineage>
</organism>
<keyword evidence="3 6" id="KW-0067">ATP-binding</keyword>
<dbReference type="Pfam" id="PF00005">
    <property type="entry name" value="ABC_tran"/>
    <property type="match status" value="1"/>
</dbReference>
<dbReference type="STRING" id="67344.SAMN05216505_101332"/>
<dbReference type="PROSITE" id="PS00211">
    <property type="entry name" value="ABC_TRANSPORTER_1"/>
    <property type="match status" value="1"/>
</dbReference>
<dbReference type="SUPFAM" id="SSF52540">
    <property type="entry name" value="P-loop containing nucleoside triphosphate hydrolases"/>
    <property type="match status" value="1"/>
</dbReference>
<dbReference type="InterPro" id="IPR027417">
    <property type="entry name" value="P-loop_NTPase"/>
</dbReference>
<reference evidence="7" key="1">
    <citation type="submission" date="2016-10" db="EMBL/GenBank/DDBJ databases">
        <authorList>
            <person name="Varghese N."/>
            <person name="Submissions S."/>
        </authorList>
    </citation>
    <scope>NUCLEOTIDE SEQUENCE [LARGE SCALE GENOMIC DNA]</scope>
    <source>
        <strain evidence="7">CGMCC 4.3504</strain>
    </source>
</reference>
<name>A0A1G6IQV5_9ACTN</name>
<accession>A0A1G6IQV5</accession>
<evidence type="ECO:0000313" key="6">
    <source>
        <dbReference type="EMBL" id="SDC08136.1"/>
    </source>
</evidence>
<dbReference type="GO" id="GO:0005524">
    <property type="term" value="F:ATP binding"/>
    <property type="evidence" value="ECO:0007669"/>
    <property type="project" value="UniProtKB-KW"/>
</dbReference>
<keyword evidence="1" id="KW-0813">Transport</keyword>
<feature type="domain" description="ABC transporter" evidence="5">
    <location>
        <begin position="34"/>
        <end position="254"/>
    </location>
</feature>
<gene>
    <name evidence="6" type="ORF">SAMN05216505_101332</name>
</gene>
<dbReference type="PANTHER" id="PTHR24220:SF685">
    <property type="entry name" value="ABC TRANSPORTER RELATED"/>
    <property type="match status" value="1"/>
</dbReference>
<dbReference type="GO" id="GO:0016887">
    <property type="term" value="F:ATP hydrolysis activity"/>
    <property type="evidence" value="ECO:0007669"/>
    <property type="project" value="InterPro"/>
</dbReference>
<dbReference type="InterPro" id="IPR017871">
    <property type="entry name" value="ABC_transporter-like_CS"/>
</dbReference>
<dbReference type="SMART" id="SM00382">
    <property type="entry name" value="AAA"/>
    <property type="match status" value="1"/>
</dbReference>
<dbReference type="InterPro" id="IPR003439">
    <property type="entry name" value="ABC_transporter-like_ATP-bd"/>
</dbReference>
<dbReference type="GO" id="GO:0005886">
    <property type="term" value="C:plasma membrane"/>
    <property type="evidence" value="ECO:0007669"/>
    <property type="project" value="TreeGrafter"/>
</dbReference>
<dbReference type="RefSeq" id="WP_079039859.1">
    <property type="nucleotide sequence ID" value="NZ_FMZK01000001.1"/>
</dbReference>
<keyword evidence="2" id="KW-0547">Nucleotide-binding</keyword>
<dbReference type="AlphaFoldDB" id="A0A1G6IQV5"/>
<dbReference type="CDD" id="cd03255">
    <property type="entry name" value="ABC_MJ0796_LolCDE_FtsE"/>
    <property type="match status" value="1"/>
</dbReference>
<feature type="compositionally biased region" description="Basic and acidic residues" evidence="4">
    <location>
        <begin position="1"/>
        <end position="12"/>
    </location>
</feature>
<dbReference type="InterPro" id="IPR017911">
    <property type="entry name" value="MacB-like_ATP-bd"/>
</dbReference>
<evidence type="ECO:0000313" key="7">
    <source>
        <dbReference type="Proteomes" id="UP000182100"/>
    </source>
</evidence>
<dbReference type="EMBL" id="FMZK01000001">
    <property type="protein sequence ID" value="SDC08136.1"/>
    <property type="molecule type" value="Genomic_DNA"/>
</dbReference>
<proteinExistence type="predicted"/>
<evidence type="ECO:0000256" key="3">
    <source>
        <dbReference type="ARBA" id="ARBA00022840"/>
    </source>
</evidence>
<dbReference type="PROSITE" id="PS50893">
    <property type="entry name" value="ABC_TRANSPORTER_2"/>
    <property type="match status" value="1"/>
</dbReference>
<feature type="compositionally biased region" description="Gly residues" evidence="4">
    <location>
        <begin position="13"/>
        <end position="26"/>
    </location>
</feature>
<evidence type="ECO:0000256" key="2">
    <source>
        <dbReference type="ARBA" id="ARBA00022741"/>
    </source>
</evidence>
<protein>
    <submittedName>
        <fullName evidence="6">Putative ABC transport system ATP-binding protein</fullName>
    </submittedName>
</protein>
<feature type="region of interest" description="Disordered" evidence="4">
    <location>
        <begin position="1"/>
        <end position="30"/>
    </location>
</feature>
<dbReference type="GO" id="GO:0022857">
    <property type="term" value="F:transmembrane transporter activity"/>
    <property type="evidence" value="ECO:0007669"/>
    <property type="project" value="TreeGrafter"/>
</dbReference>
<dbReference type="InterPro" id="IPR003593">
    <property type="entry name" value="AAA+_ATPase"/>
</dbReference>
<dbReference type="InterPro" id="IPR015854">
    <property type="entry name" value="ABC_transpr_LolD-like"/>
</dbReference>
<sequence>MSNRSKGSDPGEGRGGSPVDGTGTGTGSTAQPLLAARGLVKAHGRTPALRDVSVELRAGEILAVTGPSGSGKSTLLHCLAGIVRPDAGSVAYDGRRLEELPEKRLSELRRTDFGVVFQFGQLVPELTALDNVALPLMLAGTGRSLARERAGEWLERFGVRGQAKARPGEMSGGQAQRAALARALVTGPRVVFADEPTGALDSLAGEQVMAALAHTAREAGTAVLLVTHDARVAAYADREARLRDGTLTPLEVTA</sequence>
<dbReference type="PANTHER" id="PTHR24220">
    <property type="entry name" value="IMPORT ATP-BINDING PROTEIN"/>
    <property type="match status" value="1"/>
</dbReference>
<dbReference type="Gene3D" id="3.40.50.300">
    <property type="entry name" value="P-loop containing nucleotide triphosphate hydrolases"/>
    <property type="match status" value="1"/>
</dbReference>
<dbReference type="Proteomes" id="UP000182100">
    <property type="component" value="Unassembled WGS sequence"/>
</dbReference>